<accession>A0A2P2PRN4</accession>
<dbReference type="EMBL" id="GGEC01076835">
    <property type="protein sequence ID" value="MBX57319.1"/>
    <property type="molecule type" value="Transcribed_RNA"/>
</dbReference>
<reference evidence="1" key="1">
    <citation type="submission" date="2018-02" db="EMBL/GenBank/DDBJ databases">
        <title>Rhizophora mucronata_Transcriptome.</title>
        <authorList>
            <person name="Meera S.P."/>
            <person name="Sreeshan A."/>
            <person name="Augustine A."/>
        </authorList>
    </citation>
    <scope>NUCLEOTIDE SEQUENCE</scope>
    <source>
        <tissue evidence="1">Leaf</tissue>
    </source>
</reference>
<name>A0A2P2PRN4_RHIMU</name>
<proteinExistence type="predicted"/>
<evidence type="ECO:0000313" key="1">
    <source>
        <dbReference type="EMBL" id="MBX57319.1"/>
    </source>
</evidence>
<dbReference type="AlphaFoldDB" id="A0A2P2PRN4"/>
<protein>
    <submittedName>
        <fullName evidence="1">Uncharacterized protein</fullName>
    </submittedName>
</protein>
<sequence>MGTTVMVVESMTFDCFLARTKLPFAGSKLMELATGNDMDSRILDEGF</sequence>
<organism evidence="1">
    <name type="scientific">Rhizophora mucronata</name>
    <name type="common">Asiatic mangrove</name>
    <dbReference type="NCBI Taxonomy" id="61149"/>
    <lineage>
        <taxon>Eukaryota</taxon>
        <taxon>Viridiplantae</taxon>
        <taxon>Streptophyta</taxon>
        <taxon>Embryophyta</taxon>
        <taxon>Tracheophyta</taxon>
        <taxon>Spermatophyta</taxon>
        <taxon>Magnoliopsida</taxon>
        <taxon>eudicotyledons</taxon>
        <taxon>Gunneridae</taxon>
        <taxon>Pentapetalae</taxon>
        <taxon>rosids</taxon>
        <taxon>fabids</taxon>
        <taxon>Malpighiales</taxon>
        <taxon>Rhizophoraceae</taxon>
        <taxon>Rhizophora</taxon>
    </lineage>
</organism>